<evidence type="ECO:0000256" key="2">
    <source>
        <dbReference type="ARBA" id="ARBA00004381"/>
    </source>
</evidence>
<dbReference type="RefSeq" id="YP_009046408.1">
    <property type="nucleotide sequence ID" value="NC_024447.1"/>
</dbReference>
<evidence type="ECO:0000313" key="9">
    <source>
        <dbReference type="EMBL" id="AID46684.1"/>
    </source>
</evidence>
<evidence type="ECO:0000256" key="1">
    <source>
        <dbReference type="ARBA" id="ARBA00003039"/>
    </source>
</evidence>
<dbReference type="Pfam" id="PF05961">
    <property type="entry name" value="Chordopox_A13L"/>
    <property type="match status" value="1"/>
</dbReference>
<accession>A0A068EEF5</accession>
<dbReference type="Proteomes" id="UP000101521">
    <property type="component" value="Segment"/>
</dbReference>
<dbReference type="GeneID" id="19737907"/>
<evidence type="ECO:0000256" key="7">
    <source>
        <dbReference type="ARBA" id="ARBA00023136"/>
    </source>
</evidence>
<reference evidence="9 10" key="1">
    <citation type="journal article" date="2014" name="BMC Genomics">
        <title>The complete genome sequences of poxviruses isolated from a penguin and a pigeon in South Africa and comparison to other sequenced avipoxviruses.</title>
        <authorList>
            <person name="Offerman K."/>
            <person name="Carulei O."/>
            <person name="van der Walt A.P."/>
            <person name="Douglass N."/>
            <person name="Williamson A.L."/>
        </authorList>
    </citation>
    <scope>NUCLEOTIDE SEQUENCE [LARGE SCALE GENOMIC DNA]</scope>
    <source>
        <strain evidence="9">FeP2</strain>
    </source>
</reference>
<comment type="subcellular location">
    <subcellularLocation>
        <location evidence="2">Virion membrane</location>
        <topology evidence="2">Single-pass membrane protein</topology>
    </subcellularLocation>
</comment>
<protein>
    <submittedName>
        <fullName evidence="9">Virion protein</fullName>
    </submittedName>
</protein>
<evidence type="ECO:0000313" key="10">
    <source>
        <dbReference type="Proteomes" id="UP000101521"/>
    </source>
</evidence>
<evidence type="ECO:0000256" key="3">
    <source>
        <dbReference type="ARBA" id="ARBA00022692"/>
    </source>
</evidence>
<dbReference type="EMBL" id="KJ801920">
    <property type="protein sequence ID" value="AID46684.1"/>
    <property type="molecule type" value="Genomic_DNA"/>
</dbReference>
<dbReference type="InterPro" id="IPR009236">
    <property type="entry name" value="Chordopox_A13L"/>
</dbReference>
<proteinExistence type="predicted"/>
<evidence type="ECO:0000256" key="8">
    <source>
        <dbReference type="SAM" id="Phobius"/>
    </source>
</evidence>
<evidence type="ECO:0000256" key="4">
    <source>
        <dbReference type="ARBA" id="ARBA00022844"/>
    </source>
</evidence>
<gene>
    <name evidence="9" type="ORF">fep_182</name>
</gene>
<keyword evidence="5" id="KW-0426">Late protein</keyword>
<feature type="transmembrane region" description="Helical" evidence="8">
    <location>
        <begin position="6"/>
        <end position="25"/>
    </location>
</feature>
<sequence length="71" mass="8220">MGIMDTFVITVVTVIIFCLLIYAVYKRYKCIPSPDDRDKVLKSTLNDDPLFNQTLNPDQIRALHRLVTYSI</sequence>
<dbReference type="GO" id="GO:0055036">
    <property type="term" value="C:virion membrane"/>
    <property type="evidence" value="ECO:0007669"/>
    <property type="project" value="UniProtKB-SubCell"/>
</dbReference>
<keyword evidence="4" id="KW-0946">Virion</keyword>
<dbReference type="KEGG" id="vg:19737907"/>
<keyword evidence="3 8" id="KW-0812">Transmembrane</keyword>
<comment type="function">
    <text evidence="1">Essential for the encapsidation of DNA into immature virions (IV) and the subsequent maturation of IV into mature virions (MV).</text>
</comment>
<organism evidence="9 10">
    <name type="scientific">Pigeonpox virus</name>
    <dbReference type="NCBI Taxonomy" id="10264"/>
    <lineage>
        <taxon>Viruses</taxon>
        <taxon>Varidnaviria</taxon>
        <taxon>Bamfordvirae</taxon>
        <taxon>Nucleocytoviricota</taxon>
        <taxon>Pokkesviricetes</taxon>
        <taxon>Chitovirales</taxon>
        <taxon>Poxviridae</taxon>
        <taxon>Chordopoxvirinae</taxon>
        <taxon>Avipoxvirus</taxon>
        <taxon>Avipoxvirus pigeonpox</taxon>
    </lineage>
</organism>
<name>A0A068EEF5_9POXV</name>
<keyword evidence="6 8" id="KW-1133">Transmembrane helix</keyword>
<evidence type="ECO:0000256" key="6">
    <source>
        <dbReference type="ARBA" id="ARBA00022989"/>
    </source>
</evidence>
<evidence type="ECO:0000256" key="5">
    <source>
        <dbReference type="ARBA" id="ARBA00022921"/>
    </source>
</evidence>
<keyword evidence="10" id="KW-1185">Reference proteome</keyword>
<keyword evidence="7 8" id="KW-0472">Membrane</keyword>